<proteinExistence type="predicted"/>
<name>A0A7S2XD15_9EUKA</name>
<accession>A0A7S2XD15</accession>
<dbReference type="AlphaFoldDB" id="A0A7S2XD15"/>
<dbReference type="EMBL" id="HBHP01016415">
    <property type="protein sequence ID" value="CAD9764445.1"/>
    <property type="molecule type" value="Transcribed_RNA"/>
</dbReference>
<reference evidence="1" key="1">
    <citation type="submission" date="2021-01" db="EMBL/GenBank/DDBJ databases">
        <authorList>
            <person name="Corre E."/>
            <person name="Pelletier E."/>
            <person name="Niang G."/>
            <person name="Scheremetjew M."/>
            <person name="Finn R."/>
            <person name="Kale V."/>
            <person name="Holt S."/>
            <person name="Cochrane G."/>
            <person name="Meng A."/>
            <person name="Brown T."/>
            <person name="Cohen L."/>
        </authorList>
    </citation>
    <scope>NUCLEOTIDE SEQUENCE</scope>
    <source>
        <strain evidence="1">CCMP622</strain>
    </source>
</reference>
<gene>
    <name evidence="1" type="ORF">LSP00402_LOCUS10162</name>
</gene>
<organism evidence="1">
    <name type="scientific">Lotharella oceanica</name>
    <dbReference type="NCBI Taxonomy" id="641309"/>
    <lineage>
        <taxon>Eukaryota</taxon>
        <taxon>Sar</taxon>
        <taxon>Rhizaria</taxon>
        <taxon>Cercozoa</taxon>
        <taxon>Chlorarachniophyceae</taxon>
        <taxon>Lotharella</taxon>
    </lineage>
</organism>
<evidence type="ECO:0000313" key="1">
    <source>
        <dbReference type="EMBL" id="CAD9764445.1"/>
    </source>
</evidence>
<sequence length="275" mass="31046">MTTLPAPPVRKGIFLRGMWRYDEQMTWEECSTCSDASCGSLYFYWRLEKLKSDGSNLPLYPRSQPPEMDTERYLVIKSSGYYPSEQDDESKMVQQHLVRQGYLDLELGKVVICSHDDEPWGLTLYTADIVRQGAGAGRVSGKFLVMGANYTPFMGSNGRMCGPDGEWFLAPSQGSVGLMRQLLAAIASRKERAQKIQLEQKKKMLPSVEALLKSAKLAHFAREFEKANLTTEGLIKAVEDHSYFKTITLAAGMKIGQAARFKRRIKEFTIECKKC</sequence>
<protein>
    <submittedName>
        <fullName evidence="1">Uncharacterized protein</fullName>
    </submittedName>
</protein>